<dbReference type="EMBL" id="FNHG01000007">
    <property type="protein sequence ID" value="SDM24603.1"/>
    <property type="molecule type" value="Genomic_DNA"/>
</dbReference>
<sequence length="130" mass="14565">MNMAEKSVRSLIFRARAYDSKEQIDDFQSDPDSSEVDFVESMLTGDRDPIRDEIKNWIDCLDEESQVELVALYWIGRGDFDGSEFIAAVREALARRSSPTAEYLLGAPMLGDYLETGLDAVIEAGVFDDA</sequence>
<dbReference type="OrthoDB" id="5641374at2"/>
<keyword evidence="2" id="KW-1185">Reference proteome</keyword>
<dbReference type="Pfam" id="PF12616">
    <property type="entry name" value="DUF3775"/>
    <property type="match status" value="1"/>
</dbReference>
<name>A0A1G9RMX9_9PROT</name>
<dbReference type="AlphaFoldDB" id="A0A1G9RMX9"/>
<organism evidence="1 2">
    <name type="scientific">Maricaulis salignorans</name>
    <dbReference type="NCBI Taxonomy" id="144026"/>
    <lineage>
        <taxon>Bacteria</taxon>
        <taxon>Pseudomonadati</taxon>
        <taxon>Pseudomonadota</taxon>
        <taxon>Alphaproteobacteria</taxon>
        <taxon>Maricaulales</taxon>
        <taxon>Maricaulaceae</taxon>
        <taxon>Maricaulis</taxon>
    </lineage>
</organism>
<evidence type="ECO:0008006" key="3">
    <source>
        <dbReference type="Google" id="ProtNLM"/>
    </source>
</evidence>
<protein>
    <recommendedName>
        <fullName evidence="3">DUF3775 domain-containing protein</fullName>
    </recommendedName>
</protein>
<gene>
    <name evidence="1" type="ORF">SAMN04488568_10785</name>
</gene>
<evidence type="ECO:0000313" key="1">
    <source>
        <dbReference type="EMBL" id="SDM24603.1"/>
    </source>
</evidence>
<dbReference type="RefSeq" id="WP_091769286.1">
    <property type="nucleotide sequence ID" value="NZ_FNHG01000007.1"/>
</dbReference>
<proteinExistence type="predicted"/>
<reference evidence="1 2" key="1">
    <citation type="submission" date="2016-10" db="EMBL/GenBank/DDBJ databases">
        <authorList>
            <person name="de Groot N.N."/>
        </authorList>
    </citation>
    <scope>NUCLEOTIDE SEQUENCE [LARGE SCALE GENOMIC DNA]</scope>
    <source>
        <strain evidence="1 2">DSM 16077</strain>
    </source>
</reference>
<dbReference type="STRING" id="144026.SAMN04488568_10785"/>
<evidence type="ECO:0000313" key="2">
    <source>
        <dbReference type="Proteomes" id="UP000199759"/>
    </source>
</evidence>
<dbReference type="InterPro" id="IPR022254">
    <property type="entry name" value="DUF3775"/>
</dbReference>
<accession>A0A1G9RMX9</accession>
<dbReference type="Proteomes" id="UP000199759">
    <property type="component" value="Unassembled WGS sequence"/>
</dbReference>